<dbReference type="EMBL" id="AZHW01001039">
    <property type="protein sequence ID" value="ETW94609.1"/>
    <property type="molecule type" value="Genomic_DNA"/>
</dbReference>
<comment type="caution">
    <text evidence="1">The sequence shown here is derived from an EMBL/GenBank/DDBJ whole genome shotgun (WGS) entry which is preliminary data.</text>
</comment>
<name>W4L9L8_ENTF1</name>
<evidence type="ECO:0000313" key="2">
    <source>
        <dbReference type="Proteomes" id="UP000019141"/>
    </source>
</evidence>
<gene>
    <name evidence="1" type="ORF">ETSY1_34100</name>
</gene>
<proteinExistence type="predicted"/>
<sequence length="152" mass="18302">MLPDLQSVFDHFHTTPIYNDNLLILQNIYLDMSTLLVNDSDIKNNLQTVRSRIDYCSDLDCSDTIKLKDSWRKQFQNAQNDTRKDELIFVLLMICKAKYYWHRVRPPDDWSYSHDVFRDQLRLEIGSFYSKQDADIRLHIPCFFKVLYHFVE</sequence>
<dbReference type="Proteomes" id="UP000019141">
    <property type="component" value="Unassembled WGS sequence"/>
</dbReference>
<protein>
    <submittedName>
        <fullName evidence="1">Uncharacterized protein</fullName>
    </submittedName>
</protein>
<reference evidence="1 2" key="1">
    <citation type="journal article" date="2014" name="Nature">
        <title>An environmental bacterial taxon with a large and distinct metabolic repertoire.</title>
        <authorList>
            <person name="Wilson M.C."/>
            <person name="Mori T."/>
            <person name="Ruckert C."/>
            <person name="Uria A.R."/>
            <person name="Helf M.J."/>
            <person name="Takada K."/>
            <person name="Gernert C."/>
            <person name="Steffens U.A."/>
            <person name="Heycke N."/>
            <person name="Schmitt S."/>
            <person name="Rinke C."/>
            <person name="Helfrich E.J."/>
            <person name="Brachmann A.O."/>
            <person name="Gurgui C."/>
            <person name="Wakimoto T."/>
            <person name="Kracht M."/>
            <person name="Crusemann M."/>
            <person name="Hentschel U."/>
            <person name="Abe I."/>
            <person name="Matsunaga S."/>
            <person name="Kalinowski J."/>
            <person name="Takeyama H."/>
            <person name="Piel J."/>
        </authorList>
    </citation>
    <scope>NUCLEOTIDE SEQUENCE [LARGE SCALE GENOMIC DNA]</scope>
    <source>
        <strain evidence="2">TSY1</strain>
    </source>
</reference>
<dbReference type="AlphaFoldDB" id="W4L9L8"/>
<accession>W4L9L8</accession>
<evidence type="ECO:0000313" key="1">
    <source>
        <dbReference type="EMBL" id="ETW94609.1"/>
    </source>
</evidence>
<dbReference type="HOGENOM" id="CLU_1718982_0_0_7"/>
<keyword evidence="2" id="KW-1185">Reference proteome</keyword>
<dbReference type="PATRIC" id="fig|1429438.4.peg.6436"/>
<organism evidence="1 2">
    <name type="scientific">Entotheonella factor</name>
    <dbReference type="NCBI Taxonomy" id="1429438"/>
    <lineage>
        <taxon>Bacteria</taxon>
        <taxon>Pseudomonadati</taxon>
        <taxon>Nitrospinota/Tectimicrobiota group</taxon>
        <taxon>Candidatus Tectimicrobiota</taxon>
        <taxon>Candidatus Entotheonellia</taxon>
        <taxon>Candidatus Entotheonellales</taxon>
        <taxon>Candidatus Entotheonellaceae</taxon>
        <taxon>Candidatus Entotheonella</taxon>
    </lineage>
</organism>